<evidence type="ECO:0000256" key="1">
    <source>
        <dbReference type="SAM" id="MobiDB-lite"/>
    </source>
</evidence>
<proteinExistence type="predicted"/>
<evidence type="ECO:0000313" key="2">
    <source>
        <dbReference type="EMBL" id="EKR54562.1"/>
    </source>
</evidence>
<evidence type="ECO:0000313" key="3">
    <source>
        <dbReference type="Proteomes" id="UP000001340"/>
    </source>
</evidence>
<dbReference type="Proteomes" id="UP000001340">
    <property type="component" value="Unassembled WGS sequence"/>
</dbReference>
<protein>
    <submittedName>
        <fullName evidence="2">Uncharacterized protein</fullName>
    </submittedName>
</protein>
<dbReference type="Pfam" id="PF22758">
    <property type="entry name" value="Phage_cement"/>
    <property type="match status" value="1"/>
</dbReference>
<comment type="caution">
    <text evidence="2">The sequence shown here is derived from an EMBL/GenBank/DDBJ whole genome shotgun (WGS) entry which is preliminary data.</text>
</comment>
<reference evidence="2 3" key="1">
    <citation type="submission" date="2012-10" db="EMBL/GenBank/DDBJ databases">
        <authorList>
            <person name="Harkins D.M."/>
            <person name="Durkin A.S."/>
            <person name="Brinkac L.M."/>
            <person name="Haft D.H."/>
            <person name="Selengut J.D."/>
            <person name="Sanka R."/>
            <person name="DePew J."/>
            <person name="Purushe J."/>
            <person name="Chanthongthip A."/>
            <person name="Lattana O."/>
            <person name="Phetsouvanh R."/>
            <person name="Newton P.N."/>
            <person name="Vinetz J.M."/>
            <person name="Sutton G.G."/>
            <person name="Nierman W.C."/>
            <person name="Fouts D.E."/>
        </authorList>
    </citation>
    <scope>NUCLEOTIDE SEQUENCE [LARGE SCALE GENOMIC DNA]</scope>
    <source>
        <strain evidence="2 3">UI 12758</strain>
    </source>
</reference>
<dbReference type="EMBL" id="AHNR02000045">
    <property type="protein sequence ID" value="EKR54562.1"/>
    <property type="molecule type" value="Genomic_DNA"/>
</dbReference>
<feature type="region of interest" description="Disordered" evidence="1">
    <location>
        <begin position="1"/>
        <end position="23"/>
    </location>
</feature>
<organism evidence="2 3">
    <name type="scientific">Leptospira interrogans str. UI 12758</name>
    <dbReference type="NCBI Taxonomy" id="1049938"/>
    <lineage>
        <taxon>Bacteria</taxon>
        <taxon>Pseudomonadati</taxon>
        <taxon>Spirochaetota</taxon>
        <taxon>Spirochaetia</taxon>
        <taxon>Leptospirales</taxon>
        <taxon>Leptospiraceae</taxon>
        <taxon>Leptospira</taxon>
    </lineage>
</organism>
<accession>A0A0E2D3K4</accession>
<name>A0A0E2D3K4_LEPIR</name>
<dbReference type="AlphaFoldDB" id="A0A0E2D3K4"/>
<gene>
    <name evidence="2" type="ORF">LEP1GSC105_2910</name>
</gene>
<feature type="compositionally biased region" description="Polar residues" evidence="1">
    <location>
        <begin position="8"/>
        <end position="23"/>
    </location>
</feature>
<dbReference type="InterPro" id="IPR054438">
    <property type="entry name" value="Struct_cement_gp24/gp6"/>
</dbReference>
<sequence>MGYATTPKLYSSESLGPGQQPNTYPGQFVNGLNLAAGDRILFGRATGENVDPNSHIRTCLPSAPSLSRIFAGVSVCSTDAKDHENSAYLSGDVFGRLEIGYINVYTEEPAGPSDAVRFRVVNDPSNPSKVRGNFCKTAIPGQTALLTGARFDSVSSDSGIISLFLSDFTAVALD</sequence>